<feature type="region of interest" description="Disordered" evidence="1">
    <location>
        <begin position="25"/>
        <end position="85"/>
    </location>
</feature>
<organism evidence="2 3">
    <name type="scientific">Wenzhouxiangella sediminis</name>
    <dbReference type="NCBI Taxonomy" id="1792836"/>
    <lineage>
        <taxon>Bacteria</taxon>
        <taxon>Pseudomonadati</taxon>
        <taxon>Pseudomonadota</taxon>
        <taxon>Gammaproteobacteria</taxon>
        <taxon>Chromatiales</taxon>
        <taxon>Wenzhouxiangellaceae</taxon>
        <taxon>Wenzhouxiangella</taxon>
    </lineage>
</organism>
<evidence type="ECO:0000313" key="2">
    <source>
        <dbReference type="EMBL" id="RFF32735.1"/>
    </source>
</evidence>
<feature type="compositionally biased region" description="Basic and acidic residues" evidence="1">
    <location>
        <begin position="42"/>
        <end position="74"/>
    </location>
</feature>
<dbReference type="EMBL" id="QUZK01000004">
    <property type="protein sequence ID" value="RFF32735.1"/>
    <property type="molecule type" value="Genomic_DNA"/>
</dbReference>
<gene>
    <name evidence="2" type="ORF">DZC52_01045</name>
</gene>
<feature type="compositionally biased region" description="Low complexity" evidence="1">
    <location>
        <begin position="25"/>
        <end position="40"/>
    </location>
</feature>
<evidence type="ECO:0000256" key="1">
    <source>
        <dbReference type="SAM" id="MobiDB-lite"/>
    </source>
</evidence>
<sequence>MENTVKKTICILSVAFLAIGCGSEEPAPAEETQQAAQEQPAENERQVVRRSERQQESQPLPRRDTQDPEKKVPRIEGQAQEEGYGLTMIVDGSSPEAFAESLELIAMDTTEEQYRDLDSALRFLATYDTAAWSGLPNLYKTLDGMTGEEIIERAREMRAERRSR</sequence>
<accession>A0A3E1KCN4</accession>
<evidence type="ECO:0008006" key="4">
    <source>
        <dbReference type="Google" id="ProtNLM"/>
    </source>
</evidence>
<dbReference type="AlphaFoldDB" id="A0A3E1KCN4"/>
<reference evidence="2 3" key="1">
    <citation type="submission" date="2018-08" db="EMBL/GenBank/DDBJ databases">
        <title>Wenzhouxiangella salilacus sp. nov., a novel bacterium isolated from a saline lake in Xinjiang Province, China.</title>
        <authorList>
            <person name="Han S."/>
        </authorList>
    </citation>
    <scope>NUCLEOTIDE SEQUENCE [LARGE SCALE GENOMIC DNA]</scope>
    <source>
        <strain evidence="2 3">XDB06</strain>
    </source>
</reference>
<keyword evidence="3" id="KW-1185">Reference proteome</keyword>
<dbReference type="Proteomes" id="UP000260351">
    <property type="component" value="Unassembled WGS sequence"/>
</dbReference>
<name>A0A3E1KCN4_9GAMM</name>
<protein>
    <recommendedName>
        <fullName evidence="4">Lipoprotein</fullName>
    </recommendedName>
</protein>
<evidence type="ECO:0000313" key="3">
    <source>
        <dbReference type="Proteomes" id="UP000260351"/>
    </source>
</evidence>
<dbReference type="PROSITE" id="PS51257">
    <property type="entry name" value="PROKAR_LIPOPROTEIN"/>
    <property type="match status" value="1"/>
</dbReference>
<comment type="caution">
    <text evidence="2">The sequence shown here is derived from an EMBL/GenBank/DDBJ whole genome shotgun (WGS) entry which is preliminary data.</text>
</comment>
<proteinExistence type="predicted"/>